<dbReference type="CDD" id="cd22332">
    <property type="entry name" value="HsdR_N"/>
    <property type="match status" value="1"/>
</dbReference>
<evidence type="ECO:0000259" key="11">
    <source>
        <dbReference type="Pfam" id="PF04313"/>
    </source>
</evidence>
<dbReference type="EMBL" id="CP006935">
    <property type="protein sequence ID" value="AHC40335.1"/>
    <property type="molecule type" value="Genomic_DNA"/>
</dbReference>
<evidence type="ECO:0000256" key="7">
    <source>
        <dbReference type="ARBA" id="ARBA00022759"/>
    </source>
</evidence>
<feature type="domain" description="Restriction endonuclease type I HsdR N-terminal" evidence="11">
    <location>
        <begin position="26"/>
        <end position="150"/>
    </location>
</feature>
<evidence type="ECO:0000256" key="5">
    <source>
        <dbReference type="ARBA" id="ARBA00022741"/>
    </source>
</evidence>
<keyword evidence="6" id="KW-0680">Restriction system</keyword>
<organism evidence="12 13">
    <name type="scientific">Mycoplasma ovis str. Michigan</name>
    <dbReference type="NCBI Taxonomy" id="1415773"/>
    <lineage>
        <taxon>Bacteria</taxon>
        <taxon>Bacillati</taxon>
        <taxon>Mycoplasmatota</taxon>
        <taxon>Mollicutes</taxon>
        <taxon>Mycoplasmataceae</taxon>
        <taxon>Mycoplasma</taxon>
    </lineage>
</organism>
<evidence type="ECO:0000313" key="12">
    <source>
        <dbReference type="EMBL" id="AHC40335.1"/>
    </source>
</evidence>
<evidence type="ECO:0000256" key="6">
    <source>
        <dbReference type="ARBA" id="ARBA00022747"/>
    </source>
</evidence>
<comment type="similarity">
    <text evidence="2">Belongs to the HsdR family.</text>
</comment>
<evidence type="ECO:0000256" key="3">
    <source>
        <dbReference type="ARBA" id="ARBA00012654"/>
    </source>
</evidence>
<reference evidence="12 13" key="1">
    <citation type="journal article" date="2014" name="Genome Announc.">
        <title>Complete Genome Sequence of Mycoplasma ovis Strain Michigan, a Hemoplasma of Sheep with Two Distinct 16S rRNA Genes.</title>
        <authorList>
            <person name="Deshuillers P.L."/>
            <person name="Santos A.P."/>
            <person name="do Nascimento N.C."/>
            <person name="Hampel J.A."/>
            <person name="Bergin I.L."/>
            <person name="Dyson M.C."/>
            <person name="Messick J.B."/>
        </authorList>
    </citation>
    <scope>NUCLEOTIDE SEQUENCE [LARGE SCALE GENOMIC DNA]</scope>
    <source>
        <strain evidence="12 13">Michigan</strain>
    </source>
</reference>
<dbReference type="Gene3D" id="3.90.1570.50">
    <property type="match status" value="1"/>
</dbReference>
<dbReference type="RefSeq" id="WP_024071269.1">
    <property type="nucleotide sequence ID" value="NC_023062.1"/>
</dbReference>
<dbReference type="EC" id="3.1.21.3" evidence="3"/>
<evidence type="ECO:0000256" key="2">
    <source>
        <dbReference type="ARBA" id="ARBA00008598"/>
    </source>
</evidence>
<keyword evidence="10" id="KW-0238">DNA-binding</keyword>
<keyword evidence="13" id="KW-1185">Reference proteome</keyword>
<sequence length="383" mass="45996">MKRYLGNNYLFRKVSNQLHELSENYNLTIFDLIHQLTPLDEPIINFEEPNKNIFRAINQLKIYGPKNNRIPDFLVFINGVSIVIFELKSILKSYRVRGYRGVWIDQMGALMPKAKLQIKKYSRDIPELFKYLLFCITSDYKEIWYGAINKWYGKKWSEINLDSFLENIFNPNKLLGFIKNYIYFSDSYYSDVVTYKDYCRIEILIRYIESGVKEIFISRIRYWVSLICLIKNIFEIKTELQKYAVIWITGPKDQFLYQKCLSSLKFLTKDISQNKKNDLKENLLERSIYFVNITEFLKNCCLMSNQTNLICISKSRYKSIILWWEKLKFRLNNFFQIDLFNSRVDNLKNSSYLEYLKTAFPGCIHINFSFTKYLLTKWKVKKN</sequence>
<keyword evidence="9" id="KW-0067">ATP-binding</keyword>
<protein>
    <recommendedName>
        <fullName evidence="3">type I site-specific deoxyribonuclease</fullName>
        <ecNumber evidence="3">3.1.21.3</ecNumber>
    </recommendedName>
</protein>
<evidence type="ECO:0000256" key="4">
    <source>
        <dbReference type="ARBA" id="ARBA00022722"/>
    </source>
</evidence>
<proteinExistence type="inferred from homology"/>
<dbReference type="InterPro" id="IPR051268">
    <property type="entry name" value="Type-I_R_enzyme_R_subunit"/>
</dbReference>
<keyword evidence="7" id="KW-0255">Endonuclease</keyword>
<keyword evidence="5" id="KW-0547">Nucleotide-binding</keyword>
<evidence type="ECO:0000256" key="8">
    <source>
        <dbReference type="ARBA" id="ARBA00022801"/>
    </source>
</evidence>
<dbReference type="InterPro" id="IPR007409">
    <property type="entry name" value="Restrct_endonuc_type1_HsdR_N"/>
</dbReference>
<dbReference type="PANTHER" id="PTHR30195">
    <property type="entry name" value="TYPE I SITE-SPECIFIC DEOXYRIBONUCLEASE PROTEIN SUBUNIT M AND R"/>
    <property type="match status" value="1"/>
</dbReference>
<accession>A0ABM5P1H7</accession>
<dbReference type="Proteomes" id="UP000018745">
    <property type="component" value="Chromosome"/>
</dbReference>
<evidence type="ECO:0000313" key="13">
    <source>
        <dbReference type="Proteomes" id="UP000018745"/>
    </source>
</evidence>
<keyword evidence="8" id="KW-0378">Hydrolase</keyword>
<dbReference type="PANTHER" id="PTHR30195:SF15">
    <property type="entry name" value="TYPE I RESTRICTION ENZYME HINDI ENDONUCLEASE SUBUNIT"/>
    <property type="match status" value="1"/>
</dbReference>
<dbReference type="Pfam" id="PF04313">
    <property type="entry name" value="HSDR_N"/>
    <property type="match status" value="1"/>
</dbReference>
<evidence type="ECO:0000256" key="9">
    <source>
        <dbReference type="ARBA" id="ARBA00022840"/>
    </source>
</evidence>
<evidence type="ECO:0000256" key="10">
    <source>
        <dbReference type="ARBA" id="ARBA00023125"/>
    </source>
</evidence>
<comment type="catalytic activity">
    <reaction evidence="1">
        <text>Endonucleolytic cleavage of DNA to give random double-stranded fragments with terminal 5'-phosphates, ATP is simultaneously hydrolyzed.</text>
        <dbReference type="EC" id="3.1.21.3"/>
    </reaction>
</comment>
<evidence type="ECO:0000256" key="1">
    <source>
        <dbReference type="ARBA" id="ARBA00000851"/>
    </source>
</evidence>
<gene>
    <name evidence="12" type="ORF">OVS_02485</name>
</gene>
<keyword evidence="4" id="KW-0540">Nuclease</keyword>
<name>A0ABM5P1H7_9MOLU</name>